<evidence type="ECO:0000256" key="15">
    <source>
        <dbReference type="ARBA" id="ARBA00023187"/>
    </source>
</evidence>
<comment type="caution">
    <text evidence="28">The sequence shown here is derived from an EMBL/GenBank/DDBJ whole genome shotgun (WGS) entry which is preliminary data.</text>
</comment>
<dbReference type="GO" id="GO:0051015">
    <property type="term" value="F:actin filament binding"/>
    <property type="evidence" value="ECO:0007669"/>
    <property type="project" value="TreeGrafter"/>
</dbReference>
<dbReference type="PANTHER" id="PTHR17271">
    <property type="entry name" value="PLECKSTRIN HOMOLOGY PH DOMAIN-CONTAINING PROTEIN"/>
    <property type="match status" value="1"/>
</dbReference>
<evidence type="ECO:0000256" key="16">
    <source>
        <dbReference type="ARBA" id="ARBA00023203"/>
    </source>
</evidence>
<evidence type="ECO:0000256" key="23">
    <source>
        <dbReference type="SAM" id="Coils"/>
    </source>
</evidence>
<feature type="region of interest" description="Disordered" evidence="24">
    <location>
        <begin position="2809"/>
        <end position="2861"/>
    </location>
</feature>
<feature type="coiled-coil region" evidence="23">
    <location>
        <begin position="960"/>
        <end position="1071"/>
    </location>
</feature>
<dbReference type="InterPro" id="IPR001849">
    <property type="entry name" value="PH_domain"/>
</dbReference>
<keyword evidence="9" id="KW-0863">Zinc-finger</keyword>
<feature type="compositionally biased region" description="Basic and acidic residues" evidence="24">
    <location>
        <begin position="2728"/>
        <end position="2759"/>
    </location>
</feature>
<feature type="compositionally biased region" description="Polar residues" evidence="24">
    <location>
        <begin position="2322"/>
        <end position="2331"/>
    </location>
</feature>
<evidence type="ECO:0000256" key="1">
    <source>
        <dbReference type="ARBA" id="ARBA00004123"/>
    </source>
</evidence>
<feature type="coiled-coil region" evidence="23">
    <location>
        <begin position="1800"/>
        <end position="1903"/>
    </location>
</feature>
<evidence type="ECO:0000256" key="5">
    <source>
        <dbReference type="ARBA" id="ARBA00022553"/>
    </source>
</evidence>
<feature type="region of interest" description="Disordered" evidence="24">
    <location>
        <begin position="872"/>
        <end position="918"/>
    </location>
</feature>
<feature type="compositionally biased region" description="Basic and acidic residues" evidence="24">
    <location>
        <begin position="2391"/>
        <end position="2401"/>
    </location>
</feature>
<feature type="compositionally biased region" description="Polar residues" evidence="24">
    <location>
        <begin position="2402"/>
        <end position="2420"/>
    </location>
</feature>
<dbReference type="NCBIfam" id="TIGR01642">
    <property type="entry name" value="U2AF_lg"/>
    <property type="match status" value="1"/>
</dbReference>
<feature type="region of interest" description="Disordered" evidence="24">
    <location>
        <begin position="531"/>
        <end position="632"/>
    </location>
</feature>
<feature type="region of interest" description="Disordered" evidence="24">
    <location>
        <begin position="459"/>
        <end position="480"/>
    </location>
</feature>
<feature type="domain" description="PH" evidence="25">
    <location>
        <begin position="699"/>
        <end position="795"/>
    </location>
</feature>
<dbReference type="InterPro" id="IPR011993">
    <property type="entry name" value="PH-like_dom_sf"/>
</dbReference>
<evidence type="ECO:0000256" key="9">
    <source>
        <dbReference type="ARBA" id="ARBA00022771"/>
    </source>
</evidence>
<feature type="compositionally biased region" description="Basic and acidic residues" evidence="24">
    <location>
        <begin position="887"/>
        <end position="902"/>
    </location>
</feature>
<gene>
    <name evidence="28" type="ORF">EOD39_8676</name>
</gene>
<keyword evidence="11" id="KW-0832">Ubl conjugation</keyword>
<dbReference type="Pfam" id="PF00076">
    <property type="entry name" value="RRM_1"/>
    <property type="match status" value="1"/>
</dbReference>
<feature type="compositionally biased region" description="Basic and acidic residues" evidence="24">
    <location>
        <begin position="685"/>
        <end position="695"/>
    </location>
</feature>
<evidence type="ECO:0000256" key="19">
    <source>
        <dbReference type="ARBA" id="ARBA00030821"/>
    </source>
</evidence>
<evidence type="ECO:0000256" key="12">
    <source>
        <dbReference type="ARBA" id="ARBA00022884"/>
    </source>
</evidence>
<dbReference type="PROSITE" id="PS50003">
    <property type="entry name" value="PH_DOMAIN"/>
    <property type="match status" value="2"/>
</dbReference>
<feature type="coiled-coil region" evidence="23">
    <location>
        <begin position="2078"/>
        <end position="2119"/>
    </location>
</feature>
<evidence type="ECO:0000313" key="28">
    <source>
        <dbReference type="EMBL" id="RXN00803.1"/>
    </source>
</evidence>
<evidence type="ECO:0000256" key="21">
    <source>
        <dbReference type="ARBA" id="ARBA00080865"/>
    </source>
</evidence>
<dbReference type="GO" id="GO:0003723">
    <property type="term" value="F:RNA binding"/>
    <property type="evidence" value="ECO:0007669"/>
    <property type="project" value="UniProtKB-UniRule"/>
</dbReference>
<keyword evidence="15" id="KW-0508">mRNA splicing</keyword>
<feature type="coiled-coil region" evidence="23">
    <location>
        <begin position="1927"/>
        <end position="1954"/>
    </location>
</feature>
<dbReference type="CDD" id="cd12231">
    <property type="entry name" value="RRM2_U2AF65"/>
    <property type="match status" value="1"/>
</dbReference>
<dbReference type="SUPFAM" id="SSF54928">
    <property type="entry name" value="RNA-binding domain, RBD"/>
    <property type="match status" value="2"/>
</dbReference>
<dbReference type="CDD" id="cd12232">
    <property type="entry name" value="RRM3_U2AF65"/>
    <property type="match status" value="1"/>
</dbReference>
<keyword evidence="16" id="KW-0009">Actin-binding</keyword>
<dbReference type="SUPFAM" id="SSF50729">
    <property type="entry name" value="PH domain-like"/>
    <property type="match status" value="2"/>
</dbReference>
<dbReference type="InterPro" id="IPR013083">
    <property type="entry name" value="Znf_RING/FYVE/PHD"/>
</dbReference>
<feature type="domain" description="RRM" evidence="26">
    <location>
        <begin position="45"/>
        <end position="127"/>
    </location>
</feature>
<keyword evidence="4" id="KW-1017">Isopeptide bond</keyword>
<dbReference type="InterPro" id="IPR035979">
    <property type="entry name" value="RBD_domain_sf"/>
</dbReference>
<dbReference type="EMBL" id="SCEB01000126">
    <property type="protein sequence ID" value="RXN00803.1"/>
    <property type="molecule type" value="Genomic_DNA"/>
</dbReference>
<evidence type="ECO:0000259" key="26">
    <source>
        <dbReference type="PROSITE" id="PS50102"/>
    </source>
</evidence>
<name>A0A662YWC2_ACIRT</name>
<feature type="domain" description="RRM" evidence="26">
    <location>
        <begin position="155"/>
        <end position="233"/>
    </location>
</feature>
<dbReference type="Pfam" id="PF13771">
    <property type="entry name" value="zf-HC5HC2H"/>
    <property type="match status" value="1"/>
</dbReference>
<dbReference type="SMART" id="SM00233">
    <property type="entry name" value="PH"/>
    <property type="match status" value="2"/>
</dbReference>
<dbReference type="Gene3D" id="2.30.29.30">
    <property type="entry name" value="Pleckstrin-homology domain (PH domain)/Phosphotyrosine-binding domain (PTB)"/>
    <property type="match status" value="2"/>
</dbReference>
<dbReference type="GO" id="GO:0006397">
    <property type="term" value="P:mRNA processing"/>
    <property type="evidence" value="ECO:0007669"/>
    <property type="project" value="UniProtKB-KW"/>
</dbReference>
<dbReference type="CDD" id="cd12230">
    <property type="entry name" value="RRM1_U2AF65"/>
    <property type="match status" value="1"/>
</dbReference>
<keyword evidence="18" id="KW-0539">Nucleus</keyword>
<dbReference type="PROSITE" id="PS51805">
    <property type="entry name" value="EPHD"/>
    <property type="match status" value="1"/>
</dbReference>
<keyword evidence="8" id="KW-0677">Repeat</keyword>
<keyword evidence="29" id="KW-1185">Reference proteome</keyword>
<dbReference type="InterPro" id="IPR006529">
    <property type="entry name" value="U2AF_lg"/>
</dbReference>
<dbReference type="Pfam" id="PF00169">
    <property type="entry name" value="PH"/>
    <property type="match status" value="2"/>
</dbReference>
<keyword evidence="6" id="KW-0507">mRNA processing</keyword>
<dbReference type="InterPro" id="IPR000504">
    <property type="entry name" value="RRM_dom"/>
</dbReference>
<sequence>MQYKAMQAAGQIPSAALLANSTVSGVAVTPTQVPTVGSQMTRQARRLYVGNIPFGVTEELMADFFNAQMRLAGLSQAPGNPVLAVQINQDKNFAFLEFRSVDETTQAMAFDGIIFQLQSLKIRRPHDYQPLPGISEQPSLHVPGVVSTVVPDSPNKLFIGGLPNYLNDDQVKELLSSFGPLKAFNLVKDSATSLSKGYAFCEYVDVSVTDQAVVGLNGMQLGDKKLIVQRASVGAKNANPSAIIQTLVTLQVPGLQTFQNTGMPTEVLCLLNMIMPEELVEDDEYEEILEDIREECCKYGSVRSIEIPRPVDGLEVPGCGKAKPIYGGWLCLAPEGTDFDNPMQRSRKWQRRFFVLYEHGCLRFALDESELYIFLSCSYKRHELFVKAQQELDQKPSTLPQGTVNMNQCTDVIDAEPKTGQKNALCIVTPEQEYFIRGESKELINGWLEQLVVYPRTNKQNQKKKRKVEPTTSQEPGPAKVAITGSGIPDVEKVPDSRSTIWQEELNTSVVEASQVWPSSDSGAFTTMLAEGGHVPLDGTSDHSSVNGDERDRGGIPFHLPQRPDMQILSPTGSSSSKHSMDLGGIPRCQSPAQSDPFPSGSSLLSNGSHISGSMSSLDSDASGSTVTSTDSHCAEIRAQRASTLHDAPRSRSRPTVIEKFEALELENAERMETDEPDLPAARQGRSETRRSQREPDLLNFKKGWMVKLDEQGQWKKYWFVLTDHSLRYYKDSIAEEASDLDGEIDLTACYNVTEYQVQRNYGFQIHTHEDVYTLSAMTAGIRRNWIQAVMKNVRPSTAPDVASLPDDHGSSTPLDALLKPDVTQDSPSSGASSVEREAGQKKSRIRDRRREGRSKTFDWAGFRPIAQALAQQRASETEAFQGDLMDSDRTKRREERRKRYEMTSNAPEANKTDFENCSSSLDRQKVQEEIERHWQQVEKTPIREERHVLLATSFQSKETAELERLLESHKIGIEELKGQLESCHQQLADSNQRKMHLEAQLRTALEREQQVLSGYISPLESTLGHEAELETQKQRQELLSSQAQSLTKKYQETKELLQQQEIKKRSLQAQLGLSLSETPGKELSPTEDEKPLLEETSKDRVEELSRNTNALTIVLQDSTDTLKEIEGLLMGNPVSLKHLVRLLYSIALVHSEDTKKPILESKPEIAGKCCHKLYDLLKQQHRDENESLKHHLMKAEERVKECEARLEGVLGREQKQKLDSLKSCAALRQMEEHVELSEVTVKRQAQDIEMLTNENEVLHQRYQEIMNQLTEADREIERLKLELLNGQGGQQHLQVVEELNKTKARLAEKGADKEVYEKELNKKSQKLQEAVIRLEVLGSSLKETERKLQLREATLQGLGFQMSAEDDTQLLLEEKEQLFLQLDVAQEKLSEQEKQLKSAEQSYRELQCQYRELMLKNKECETFYGQKLLEAQNIMKKLQGEIAGVSVEGGHGSEIKQEISDEERVKQVIEKIKLESTALSKVAEVLGKADFKIEKALDAFTSPVKGIGSTVDSSVEESPEMSLLKKILLEGEFWVNMSNFSDTSSSELKENELNSYLSKASDSALVKNKMLFLAHRLFHLSNARQPQLELVKNPDGAIEEIVKDQTEAQRMLKFKVIEDVQREVSTEGKNEEVVSSLYSWLDHETDHQVRTELVQNLQKKVCLLNQIVSSIQASANNELMSLSLKLFDSLDSKKDSNGPWLSILQDAVTQAQLLYITCRLDTKHKKELAKLKEDQSEQKATETDRKQCADLKMQNKEYKAVLETVKDEVAGLVSSKGEENVMMTHIHIEGEPIDSLDKAIEIQDMAAKHKKELREVKDAYELEAEKLRKEIAKAEEILKLKSEENVKEIDSLTVCMENLTKKQKVEIIRQQEEYAAERKNLEARHTREIEKLQNELVEQAKLGLPEGDLLIGEEGTTAKDNETHSTSRLKEKIHELESQISTMRDEMKQREREGDLSSIQQKYEKDLENLKATCERGFAAMEESHQKVVEELQRKHHRELERLHEEKERLLNEETAATISGKYLFTKYKYKYLFVKIQKHYHTVVKAIQCITREELASFQREIEVLSEQYSQKCLENAHLAQALEAERQALRQCQRENQELNAHNQELNNRLAAEITRLRSRVTNEDGGDTCTLIQGTEVYELEVMLRVKESEVQYLKQEINSLKDELQAAQRDKKYTTDKYKDIYTELSIVKAKSERDLNRLKEQLQLAHEALGEQSLEKMECSGYDIMKSKSNPDILKMAAAAAKRVAMEPPPPDQCDDLHPQQDLAQCSIPVVYDLSIKHRDGPHKNNTMEALHVRNKPNWYNKGVFQENSSDHSAHQSDQIQPDDAFSNTTVTLSYVSRSHMFSSHQSLSHSLHEQLPPLCVPAVNKKLSLQSPPYEGNTLVSPQNEKEVEHHENHSVQNTIKPSGGAQSNTQSIHQRESPGPNGKQATSQLNVTGLHLQHAGANSETMSFHDRNEDIHIQNGTGNWLFKSMKKTAWAPGGFNKESKLAGSQVLVVCSGTEELVDLNSSSCSNKSFIPTNGECNGPLHDDTLTPPATSQDKTGDVKYDLQEADANAMSVCGATLKPGEPSEAPAVAEATTVCVEGGDSVQEHCGKHIDIKEGCDVNKSIQAATANMLDYSTEMPKPSNSPSPTSTESDAKTDVTQCSESKASDVSLPNCKAGLGEKTIERKILPPRSRRGIRLEEIVQCITPSRTRGKSAGSKTQALEASRREALVSSEVEDCIEKSSSPEEDSLKDSVISKEDSDKVGKERLKNKTSTSDEVTIDASTSLQSSTSLEAVIHMPKCLKEKTFCDKEVIYLSPPEKKNLRPASTPKSCQNSSASPQKGSPGNNKYAETKKPSMKRKRKKHNAGLSSMFSPKEPEIKLKYINYKEEKRDSKIDTFSPYVRLELKDSTYTIINYPEEEKAKLKGKNSSQATQSYSPGAVPITSCLLLGRLSSDSKRRTHLVCCLCGRSANAMDLGDLHGPYYPEGFKPLGKTHANVQVLKDNDSDSDSSCSVKERKHSQTVTAGESPSRPSQHSRTSMKEACLIGQRRRWSSDGSSTRTPVPKKPKPDPTADDWYSPPVVPLDSSEYWIHEDCAIWCAGVYLVKGKLYGLEEATKLAQETVCSTCHTTGATLGCYFKGCPNKYHYICAIQSDCVLSEDNFSMRCTKHKEYSTIAVKDFTSGDFTPTDKTILQECDFGLLNLHFQFFFYS</sequence>
<evidence type="ECO:0000256" key="13">
    <source>
        <dbReference type="ARBA" id="ARBA00023054"/>
    </source>
</evidence>
<feature type="region of interest" description="Disordered" evidence="24">
    <location>
        <begin position="1074"/>
        <end position="1096"/>
    </location>
</feature>
<feature type="compositionally biased region" description="Basic residues" evidence="24">
    <location>
        <begin position="2845"/>
        <end position="2855"/>
    </location>
</feature>
<feature type="region of interest" description="Disordered" evidence="24">
    <location>
        <begin position="798"/>
        <end position="858"/>
    </location>
</feature>
<dbReference type="GO" id="GO:0005634">
    <property type="term" value="C:nucleus"/>
    <property type="evidence" value="ECO:0007669"/>
    <property type="project" value="UniProtKB-SubCell"/>
</dbReference>
<keyword evidence="5" id="KW-0597">Phosphoprotein</keyword>
<evidence type="ECO:0000256" key="4">
    <source>
        <dbReference type="ARBA" id="ARBA00022499"/>
    </source>
</evidence>
<dbReference type="InterPro" id="IPR052223">
    <property type="entry name" value="Actin_Cytoskeleton_Reg"/>
</dbReference>
<feature type="coiled-coil region" evidence="23">
    <location>
        <begin position="2148"/>
        <end position="2221"/>
    </location>
</feature>
<evidence type="ECO:0000256" key="6">
    <source>
        <dbReference type="ARBA" id="ARBA00022664"/>
    </source>
</evidence>
<feature type="domain" description="PHD-type" evidence="27">
    <location>
        <begin position="3054"/>
        <end position="3160"/>
    </location>
</feature>
<evidence type="ECO:0000313" key="29">
    <source>
        <dbReference type="Proteomes" id="UP000289886"/>
    </source>
</evidence>
<organism evidence="28 29">
    <name type="scientific">Acipenser ruthenus</name>
    <name type="common">Sterlet sturgeon</name>
    <dbReference type="NCBI Taxonomy" id="7906"/>
    <lineage>
        <taxon>Eukaryota</taxon>
        <taxon>Metazoa</taxon>
        <taxon>Chordata</taxon>
        <taxon>Craniata</taxon>
        <taxon>Vertebrata</taxon>
        <taxon>Euteleostomi</taxon>
        <taxon>Actinopterygii</taxon>
        <taxon>Chondrostei</taxon>
        <taxon>Acipenseriformes</taxon>
        <taxon>Acipenseridae</taxon>
        <taxon>Acipenser</taxon>
    </lineage>
</organism>
<dbReference type="GO" id="GO:0015629">
    <property type="term" value="C:actin cytoskeleton"/>
    <property type="evidence" value="ECO:0007669"/>
    <property type="project" value="UniProtKB-ARBA"/>
</dbReference>
<keyword evidence="13 23" id="KW-0175">Coiled coil</keyword>
<evidence type="ECO:0000256" key="2">
    <source>
        <dbReference type="ARBA" id="ARBA00004245"/>
    </source>
</evidence>
<feature type="region of interest" description="Disordered" evidence="24">
    <location>
        <begin position="2992"/>
        <end position="3069"/>
    </location>
</feature>
<feature type="region of interest" description="Disordered" evidence="24">
    <location>
        <begin position="2377"/>
        <end position="2434"/>
    </location>
</feature>
<keyword evidence="10" id="KW-0862">Zinc</keyword>
<dbReference type="PANTHER" id="PTHR17271:SF12">
    <property type="entry name" value="MYOSIN PHOSPHATASE RHO-INTERACTING PROTEIN ISOFORM X1"/>
    <property type="match status" value="1"/>
</dbReference>
<dbReference type="CDD" id="cd13275">
    <property type="entry name" value="PH_M-RIP"/>
    <property type="match status" value="1"/>
</dbReference>
<evidence type="ECO:0000259" key="25">
    <source>
        <dbReference type="PROSITE" id="PS50003"/>
    </source>
</evidence>
<feature type="region of interest" description="Disordered" evidence="24">
    <location>
        <begin position="2307"/>
        <end position="2331"/>
    </location>
</feature>
<dbReference type="PROSITE" id="PS50102">
    <property type="entry name" value="RRM"/>
    <property type="match status" value="2"/>
</dbReference>
<comment type="subcellular location">
    <subcellularLocation>
        <location evidence="2">Cytoplasm</location>
        <location evidence="2">Cytoskeleton</location>
    </subcellularLocation>
    <subcellularLocation>
        <location evidence="1">Nucleus</location>
    </subcellularLocation>
</comment>
<dbReference type="Gene3D" id="3.30.70.330">
    <property type="match status" value="3"/>
</dbReference>
<dbReference type="SMART" id="SM00249">
    <property type="entry name" value="PHD"/>
    <property type="match status" value="1"/>
</dbReference>
<dbReference type="InterPro" id="IPR034732">
    <property type="entry name" value="EPHD"/>
</dbReference>
<keyword evidence="14" id="KW-0010">Activator</keyword>
<evidence type="ECO:0000256" key="22">
    <source>
        <dbReference type="PROSITE-ProRule" id="PRU00176"/>
    </source>
</evidence>
<evidence type="ECO:0000259" key="27">
    <source>
        <dbReference type="PROSITE" id="PS51805"/>
    </source>
</evidence>
<feature type="compositionally biased region" description="Polar residues" evidence="24">
    <location>
        <begin position="824"/>
        <end position="833"/>
    </location>
</feature>
<dbReference type="InterPro" id="IPR001965">
    <property type="entry name" value="Znf_PHD"/>
</dbReference>
<evidence type="ECO:0000256" key="20">
    <source>
        <dbReference type="ARBA" id="ARBA00067256"/>
    </source>
</evidence>
<feature type="coiled-coil region" evidence="23">
    <location>
        <begin position="1179"/>
        <end position="1213"/>
    </location>
</feature>
<feature type="compositionally biased region" description="Low complexity" evidence="24">
    <location>
        <begin position="606"/>
        <end position="625"/>
    </location>
</feature>
<dbReference type="FunFam" id="2.30.29.30:FF:000133">
    <property type="entry name" value="myosin phosphatase Rho-interacting protein isoform X1"/>
    <property type="match status" value="1"/>
</dbReference>
<feature type="compositionally biased region" description="Polar residues" evidence="24">
    <location>
        <begin position="2761"/>
        <end position="2777"/>
    </location>
</feature>
<dbReference type="InterPro" id="IPR012677">
    <property type="entry name" value="Nucleotide-bd_a/b_plait_sf"/>
</dbReference>
<evidence type="ECO:0000256" key="24">
    <source>
        <dbReference type="SAM" id="MobiDB-lite"/>
    </source>
</evidence>
<feature type="compositionally biased region" description="Polar residues" evidence="24">
    <location>
        <begin position="569"/>
        <end position="578"/>
    </location>
</feature>
<dbReference type="GO" id="GO:0008380">
    <property type="term" value="P:RNA splicing"/>
    <property type="evidence" value="ECO:0007669"/>
    <property type="project" value="UniProtKB-KW"/>
</dbReference>
<feature type="region of interest" description="Disordered" evidence="24">
    <location>
        <begin position="2625"/>
        <end position="2654"/>
    </location>
</feature>
<feature type="compositionally biased region" description="Polar residues" evidence="24">
    <location>
        <begin position="3011"/>
        <end position="3027"/>
    </location>
</feature>
<accession>A0A662YWC2</accession>
<dbReference type="FunFam" id="3.30.40.10:FF:000116">
    <property type="entry name" value="Transcription factor 20 (AR1)"/>
    <property type="match status" value="1"/>
</dbReference>
<evidence type="ECO:0000256" key="7">
    <source>
        <dbReference type="ARBA" id="ARBA00022723"/>
    </source>
</evidence>
<dbReference type="Proteomes" id="UP000289886">
    <property type="component" value="Unassembled WGS sequence"/>
</dbReference>
<dbReference type="GO" id="GO:0008270">
    <property type="term" value="F:zinc ion binding"/>
    <property type="evidence" value="ECO:0007669"/>
    <property type="project" value="UniProtKB-KW"/>
</dbReference>
<keyword evidence="17" id="KW-0206">Cytoskeleton</keyword>
<feature type="domain" description="PH" evidence="25">
    <location>
        <begin position="323"/>
        <end position="456"/>
    </location>
</feature>
<keyword evidence="7" id="KW-0479">Metal-binding</keyword>
<evidence type="ECO:0000256" key="18">
    <source>
        <dbReference type="ARBA" id="ARBA00023242"/>
    </source>
</evidence>
<evidence type="ECO:0000256" key="10">
    <source>
        <dbReference type="ARBA" id="ARBA00022833"/>
    </source>
</evidence>
<dbReference type="InterPro" id="IPR039597">
    <property type="entry name" value="M-RIP_PH"/>
</dbReference>
<proteinExistence type="predicted"/>
<keyword evidence="3" id="KW-0963">Cytoplasm</keyword>
<feature type="coiled-coil region" evidence="23">
    <location>
        <begin position="1242"/>
        <end position="1338"/>
    </location>
</feature>
<dbReference type="FunFam" id="3.30.70.330:FF:000097">
    <property type="entry name" value="U2 snRNP auxiliary factor large subunit"/>
    <property type="match status" value="1"/>
</dbReference>
<feature type="coiled-coil region" evidence="23">
    <location>
        <begin position="1990"/>
        <end position="2018"/>
    </location>
</feature>
<evidence type="ECO:0000256" key="3">
    <source>
        <dbReference type="ARBA" id="ARBA00022490"/>
    </source>
</evidence>
<evidence type="ECO:0000256" key="11">
    <source>
        <dbReference type="ARBA" id="ARBA00022843"/>
    </source>
</evidence>
<dbReference type="FunFam" id="3.30.70.330:FF:000074">
    <property type="entry name" value="U2 snRNP auxiliary factor large subunit"/>
    <property type="match status" value="1"/>
</dbReference>
<keyword evidence="12 22" id="KW-0694">RNA-binding</keyword>
<evidence type="ECO:0000256" key="17">
    <source>
        <dbReference type="ARBA" id="ARBA00023212"/>
    </source>
</evidence>
<feature type="region of interest" description="Disordered" evidence="24">
    <location>
        <begin position="666"/>
        <end position="695"/>
    </location>
</feature>
<feature type="compositionally biased region" description="Low complexity" evidence="24">
    <location>
        <begin position="2629"/>
        <end position="2641"/>
    </location>
</feature>
<reference evidence="28 29" key="1">
    <citation type="submission" date="2019-01" db="EMBL/GenBank/DDBJ databases">
        <title>Draft Genome and Complete Hox-Cluster Characterization of the Sterlet Sturgeon (Acipenser ruthenus).</title>
        <authorList>
            <person name="Wei Q."/>
        </authorList>
    </citation>
    <scope>NUCLEOTIDE SEQUENCE [LARGE SCALE GENOMIC DNA]</scope>
    <source>
        <strain evidence="28">WHYD16114868_AA</strain>
        <tissue evidence="28">Blood</tissue>
    </source>
</reference>
<protein>
    <recommendedName>
        <fullName evidence="20">Splicing factor U2AF 65 kDa subunit</fullName>
    </recommendedName>
    <alternativeName>
        <fullName evidence="21">U2 auxiliary factor 65 kDa subunit</fullName>
    </alternativeName>
    <alternativeName>
        <fullName evidence="19">U2 snRNP auxiliary factor large subunit</fullName>
    </alternativeName>
</protein>
<feature type="coiled-coil region" evidence="23">
    <location>
        <begin position="1376"/>
        <end position="1417"/>
    </location>
</feature>
<feature type="compositionally biased region" description="Polar residues" evidence="24">
    <location>
        <begin position="2818"/>
        <end position="2836"/>
    </location>
</feature>
<evidence type="ECO:0000256" key="14">
    <source>
        <dbReference type="ARBA" id="ARBA00023159"/>
    </source>
</evidence>
<evidence type="ECO:0000256" key="8">
    <source>
        <dbReference type="ARBA" id="ARBA00022737"/>
    </source>
</evidence>
<dbReference type="Gene3D" id="3.30.40.10">
    <property type="entry name" value="Zinc/RING finger domain, C3HC4 (zinc finger)"/>
    <property type="match status" value="1"/>
</dbReference>
<dbReference type="SMART" id="SM00360">
    <property type="entry name" value="RRM"/>
    <property type="match status" value="2"/>
</dbReference>
<feature type="region of interest" description="Disordered" evidence="24">
    <location>
        <begin position="2698"/>
        <end position="2777"/>
    </location>
</feature>